<proteinExistence type="predicted"/>
<dbReference type="STRING" id="272635.gene:17576640"/>
<keyword evidence="3" id="KW-1185">Reference proteome</keyword>
<evidence type="ECO:0000313" key="3">
    <source>
        <dbReference type="Proteomes" id="UP000000528"/>
    </source>
</evidence>
<keyword evidence="1" id="KW-0812">Transmembrane</keyword>
<feature type="transmembrane region" description="Helical" evidence="1">
    <location>
        <begin position="38"/>
        <end position="64"/>
    </location>
</feature>
<evidence type="ECO:0000256" key="1">
    <source>
        <dbReference type="SAM" id="Phobius"/>
    </source>
</evidence>
<gene>
    <name evidence="2" type="ordered locus">MYPU_0600</name>
</gene>
<dbReference type="KEGG" id="mpu:MYPU_0600"/>
<dbReference type="AlphaFoldDB" id="Q98RE9"/>
<feature type="transmembrane region" description="Helical" evidence="1">
    <location>
        <begin position="229"/>
        <end position="248"/>
    </location>
</feature>
<accession>Q98RE9</accession>
<protein>
    <submittedName>
        <fullName evidence="2">Uncharacterized protein</fullName>
    </submittedName>
</protein>
<keyword evidence="1" id="KW-1133">Transmembrane helix</keyword>
<dbReference type="PIR" id="D90519">
    <property type="entry name" value="D90519"/>
</dbReference>
<dbReference type="Proteomes" id="UP000000528">
    <property type="component" value="Chromosome"/>
</dbReference>
<feature type="transmembrane region" description="Helical" evidence="1">
    <location>
        <begin position="197"/>
        <end position="217"/>
    </location>
</feature>
<reference evidence="2 3" key="1">
    <citation type="journal article" date="2001" name="Nucleic Acids Res.">
        <title>The complete genome sequence of the murine respiratory pathogen Mycoplasma pulmonis.</title>
        <authorList>
            <person name="Chambaud I."/>
            <person name="Heilig R."/>
            <person name="Ferris S."/>
            <person name="Barbe V."/>
            <person name="Samson D."/>
            <person name="Galisson F."/>
            <person name="Moszer I."/>
            <person name="Dybvig K."/>
            <person name="Wroblewski H."/>
            <person name="Viari A."/>
            <person name="Rocha E.P.C."/>
            <person name="Blanchard A."/>
        </authorList>
    </citation>
    <scope>NUCLEOTIDE SEQUENCE [LARGE SCALE GENOMIC DNA]</scope>
    <source>
        <strain evidence="2 3">UAB CTIP</strain>
    </source>
</reference>
<dbReference type="HOGENOM" id="CLU_908575_0_0_14"/>
<organism evidence="3">
    <name type="scientific">Mycoplasmopsis pulmonis (strain UAB CTIP)</name>
    <name type="common">Mycoplasma pulmonis</name>
    <dbReference type="NCBI Taxonomy" id="272635"/>
    <lineage>
        <taxon>Bacteria</taxon>
        <taxon>Bacillati</taxon>
        <taxon>Mycoplasmatota</taxon>
        <taxon>Mycoplasmoidales</taxon>
        <taxon>Metamycoplasmataceae</taxon>
        <taxon>Mycoplasmopsis</taxon>
    </lineage>
</organism>
<sequence>MIWLLKKQNLFMMFKKNHFINNNIQYIYKKTFNKWLFAFYYLSLITFLILICILGIIITVSFPFDKFKFYIYGLIIVCVFLFLFVIHILFVLFFIILFKRKLTFFLKEIEVKVENWNKLKLEIIKDNKNYQRIWIFASEFFEGLDLLDDEFYLNTHFYKIEFKSKIKNSNVENLKKLHKIYWKQFNSPFFKIRALEAFIWLTYLFIGLPSFSLRFWIHFKNQFSISFEIFIIICFFILLLHIISSFILSTKWLKNLNLSFIKIKQEIIQNNQITNNFYINNKKLQKILNKERHTFNLEGLFSAEIK</sequence>
<name>Q98RE9_MYCPU</name>
<keyword evidence="1" id="KW-0472">Membrane</keyword>
<evidence type="ECO:0000313" key="2">
    <source>
        <dbReference type="EMBL" id="CAC13233.1"/>
    </source>
</evidence>
<feature type="transmembrane region" description="Helical" evidence="1">
    <location>
        <begin position="70"/>
        <end position="98"/>
    </location>
</feature>
<dbReference type="EMBL" id="AL445563">
    <property type="protein sequence ID" value="CAC13233.1"/>
    <property type="molecule type" value="Genomic_DNA"/>
</dbReference>